<evidence type="ECO:0000313" key="1">
    <source>
        <dbReference type="EMBL" id="CAB4828348.1"/>
    </source>
</evidence>
<dbReference type="EMBL" id="CAFABD010000115">
    <property type="protein sequence ID" value="CAB4828348.1"/>
    <property type="molecule type" value="Genomic_DNA"/>
</dbReference>
<organism evidence="1">
    <name type="scientific">freshwater metagenome</name>
    <dbReference type="NCBI Taxonomy" id="449393"/>
    <lineage>
        <taxon>unclassified sequences</taxon>
        <taxon>metagenomes</taxon>
        <taxon>ecological metagenomes</taxon>
    </lineage>
</organism>
<sequence length="587" mass="62859">MKSKSIVAIAIAFFIGIGSVTSVNAASSSVGDPGRSWSIPNDADRGMHIQQFIDSPPSEDVSFLIDPDLEMNRFVDPTCKSTDDSRCAGTLRYSAILPTCGAISNVFCIEEFGVISASGEGSKGQFNRYFPNQALNKFEANEKLKLPYGGTGSIFEIPNSAGESAGLYYVSVLTQGDVSPGSGATLSNLSIQIHPVKLETGVNSIQDIDSGYSPETNGGSGHTIGQWRRAGFGFSGTSFCVAGSALEKLCAQRYSFPADQKFYLKLKMQNKPLGWMHGRIYKPEVEITEANGTYKFSISAFPVAVPAVYKMYRYPEMPQALKDEYDFKTGQYKPLAIYFSQQSADAPLGCGRSACTDDPMTRNVIIGPSPSSKYGMDQLKLWLPFVEDKATALLGTWSLRTLDPNEASGAQSCFTNGNNGVTGIVTTNATQYSAGPPKLNESEGTLEYSVAAPHFTTQGTEFLGTYDLIMRSDVARCVYGFSAAPIRATLSVVNDQGSQKVATEILGEKNGWLYLSAGGFTYSSPTIKVKLEQDAPAPTASPTPAPTPSVTAKSVAKKITISCIKGKVTKKVTAVNAKCPTGYKKKG</sequence>
<accession>A0A6J7A6Y9</accession>
<proteinExistence type="predicted"/>
<gene>
    <name evidence="1" type="ORF">UFOPK3166_00770</name>
</gene>
<dbReference type="AlphaFoldDB" id="A0A6J7A6Y9"/>
<reference evidence="1" key="1">
    <citation type="submission" date="2020-05" db="EMBL/GenBank/DDBJ databases">
        <authorList>
            <person name="Chiriac C."/>
            <person name="Salcher M."/>
            <person name="Ghai R."/>
            <person name="Kavagutti S V."/>
        </authorList>
    </citation>
    <scope>NUCLEOTIDE SEQUENCE</scope>
</reference>
<name>A0A6J7A6Y9_9ZZZZ</name>
<protein>
    <submittedName>
        <fullName evidence="1">Unannotated protein</fullName>
    </submittedName>
</protein>